<comment type="caution">
    <text evidence="8">The sequence shown here is derived from an EMBL/GenBank/DDBJ whole genome shotgun (WGS) entry which is preliminary data.</text>
</comment>
<evidence type="ECO:0000256" key="7">
    <source>
        <dbReference type="ARBA" id="ARBA00023033"/>
    </source>
</evidence>
<proteinExistence type="inferred from homology"/>
<dbReference type="EMBL" id="NGFO01000002">
    <property type="protein sequence ID" value="OUC80551.1"/>
    <property type="molecule type" value="Genomic_DNA"/>
</dbReference>
<sequence>MSTTEATPTTGTEYPFAAVPPNEAAARYRAIAADRPMSKMTMPYGGDVWVIHRNAAAREMLGDGRFVRKPFRTGERVVPYFVEFPDFLKSTLQFEDPPHHTKLRKLVQRSISPKRVKAMRDSAVEYANQLIDRMIEVRGEGLDPVNLVSEYAVALPIQMICNLLGVPPEDRAKFQKWSSASLSTSNMSEDEVMSNMAELFGYIVELIEKRRQDPREDLISDLANARDKDDSLTDGEILPIAMLLVIAGFDNTANFICLGVLTLLRNPDQLEVFLGDPDGLASTTVEEVLRFGRFAIDDKIAGGSGLVPFVATEDVEIDGHLIAEGEAVLVDPASTNHDGIAIESDAEPFDVTRPNNPHLTLSYGLHHCLGAPLARMEMQVGLAELFKRFPELRLAGEVVVDDTNLTQPVTNLPVAW</sequence>
<protein>
    <submittedName>
        <fullName evidence="8">Cytochrome</fullName>
    </submittedName>
</protein>
<dbReference type="RefSeq" id="WP_086533697.1">
    <property type="nucleotide sequence ID" value="NZ_NGFO01000002.1"/>
</dbReference>
<dbReference type="PANTHER" id="PTHR46696">
    <property type="entry name" value="P450, PUTATIVE (EUROFUNG)-RELATED"/>
    <property type="match status" value="1"/>
</dbReference>
<dbReference type="GO" id="GO:0005506">
    <property type="term" value="F:iron ion binding"/>
    <property type="evidence" value="ECO:0007669"/>
    <property type="project" value="InterPro"/>
</dbReference>
<dbReference type="GO" id="GO:0020037">
    <property type="term" value="F:heme binding"/>
    <property type="evidence" value="ECO:0007669"/>
    <property type="project" value="InterPro"/>
</dbReference>
<evidence type="ECO:0000313" key="8">
    <source>
        <dbReference type="EMBL" id="OUC80551.1"/>
    </source>
</evidence>
<dbReference type="GO" id="GO:0004497">
    <property type="term" value="F:monooxygenase activity"/>
    <property type="evidence" value="ECO:0007669"/>
    <property type="project" value="UniProtKB-KW"/>
</dbReference>
<dbReference type="GO" id="GO:0016705">
    <property type="term" value="F:oxidoreductase activity, acting on paired donors, with incorporation or reduction of molecular oxygen"/>
    <property type="evidence" value="ECO:0007669"/>
    <property type="project" value="InterPro"/>
</dbReference>
<dbReference type="FunFam" id="1.10.630.10:FF:000018">
    <property type="entry name" value="Cytochrome P450 monooxygenase"/>
    <property type="match status" value="1"/>
</dbReference>
<keyword evidence="4" id="KW-0479">Metal-binding</keyword>
<comment type="similarity">
    <text evidence="2">Belongs to the cytochrome P450 family.</text>
</comment>
<keyword evidence="5" id="KW-0560">Oxidoreductase</keyword>
<dbReference type="InterPro" id="IPR001128">
    <property type="entry name" value="Cyt_P450"/>
</dbReference>
<dbReference type="Pfam" id="PF00067">
    <property type="entry name" value="p450"/>
    <property type="match status" value="2"/>
</dbReference>
<dbReference type="PANTHER" id="PTHR46696:SF6">
    <property type="entry name" value="P450, PUTATIVE (EUROFUNG)-RELATED"/>
    <property type="match status" value="1"/>
</dbReference>
<dbReference type="InterPro" id="IPR036396">
    <property type="entry name" value="Cyt_P450_sf"/>
</dbReference>
<dbReference type="OrthoDB" id="3664945at2"/>
<dbReference type="Gene3D" id="1.10.630.10">
    <property type="entry name" value="Cytochrome P450"/>
    <property type="match status" value="1"/>
</dbReference>
<dbReference type="CDD" id="cd11031">
    <property type="entry name" value="Cyp158A-like"/>
    <property type="match status" value="1"/>
</dbReference>
<evidence type="ECO:0000256" key="2">
    <source>
        <dbReference type="ARBA" id="ARBA00010617"/>
    </source>
</evidence>
<keyword evidence="7" id="KW-0503">Monooxygenase</keyword>
<name>A0A243QFU7_9ACTN</name>
<evidence type="ECO:0000256" key="5">
    <source>
        <dbReference type="ARBA" id="ARBA00023002"/>
    </source>
</evidence>
<dbReference type="SUPFAM" id="SSF48264">
    <property type="entry name" value="Cytochrome P450"/>
    <property type="match status" value="1"/>
</dbReference>
<evidence type="ECO:0000256" key="6">
    <source>
        <dbReference type="ARBA" id="ARBA00023004"/>
    </source>
</evidence>
<keyword evidence="9" id="KW-1185">Reference proteome</keyword>
<keyword evidence="6" id="KW-0408">Iron</keyword>
<organism evidence="8 9">
    <name type="scientific">Gordonia lacunae</name>
    <dbReference type="NCBI Taxonomy" id="417102"/>
    <lineage>
        <taxon>Bacteria</taxon>
        <taxon>Bacillati</taxon>
        <taxon>Actinomycetota</taxon>
        <taxon>Actinomycetes</taxon>
        <taxon>Mycobacteriales</taxon>
        <taxon>Gordoniaceae</taxon>
        <taxon>Gordonia</taxon>
    </lineage>
</organism>
<dbReference type="PRINTS" id="PR00359">
    <property type="entry name" value="BP450"/>
</dbReference>
<dbReference type="Proteomes" id="UP000194632">
    <property type="component" value="Unassembled WGS sequence"/>
</dbReference>
<reference evidence="8 9" key="1">
    <citation type="submission" date="2017-05" db="EMBL/GenBank/DDBJ databases">
        <title>Biotechnological potential of actinobacteria isolated from South African environments.</title>
        <authorList>
            <person name="Le Roes-Hill M."/>
            <person name="Prins A."/>
            <person name="Durrell K.A."/>
        </authorList>
    </citation>
    <scope>NUCLEOTIDE SEQUENCE [LARGE SCALE GENOMIC DNA]</scope>
    <source>
        <strain evidence="8">BS2</strain>
    </source>
</reference>
<keyword evidence="3" id="KW-0349">Heme</keyword>
<comment type="cofactor">
    <cofactor evidence="1">
        <name>heme</name>
        <dbReference type="ChEBI" id="CHEBI:30413"/>
    </cofactor>
</comment>
<dbReference type="InterPro" id="IPR002397">
    <property type="entry name" value="Cyt_P450_B"/>
</dbReference>
<dbReference type="AlphaFoldDB" id="A0A243QFU7"/>
<evidence type="ECO:0000256" key="1">
    <source>
        <dbReference type="ARBA" id="ARBA00001971"/>
    </source>
</evidence>
<evidence type="ECO:0000256" key="3">
    <source>
        <dbReference type="ARBA" id="ARBA00022617"/>
    </source>
</evidence>
<accession>A0A243QFU7</accession>
<evidence type="ECO:0000256" key="4">
    <source>
        <dbReference type="ARBA" id="ARBA00022723"/>
    </source>
</evidence>
<dbReference type="STRING" id="417102.CA982_02115"/>
<evidence type="ECO:0000313" key="9">
    <source>
        <dbReference type="Proteomes" id="UP000194632"/>
    </source>
</evidence>
<gene>
    <name evidence="8" type="ORF">CA982_02115</name>
</gene>